<keyword evidence="3" id="KW-0847">Vitamin C</keyword>
<dbReference type="GO" id="GO:0005506">
    <property type="term" value="F:iron ion binding"/>
    <property type="evidence" value="ECO:0007669"/>
    <property type="project" value="InterPro"/>
</dbReference>
<dbReference type="EMBL" id="VCDI01000017">
    <property type="protein sequence ID" value="TLU70490.1"/>
    <property type="molecule type" value="Genomic_DNA"/>
</dbReference>
<dbReference type="PROSITE" id="PS51471">
    <property type="entry name" value="FE2OG_OXY"/>
    <property type="match status" value="1"/>
</dbReference>
<accession>A0A5R9IYD6</accession>
<comment type="cofactor">
    <cofactor evidence="1">
        <name>L-ascorbate</name>
        <dbReference type="ChEBI" id="CHEBI:38290"/>
    </cofactor>
</comment>
<dbReference type="InterPro" id="IPR044862">
    <property type="entry name" value="Pro_4_hyd_alph_FE2OG_OXY"/>
</dbReference>
<keyword evidence="2" id="KW-0479">Metal-binding</keyword>
<dbReference type="GO" id="GO:0031418">
    <property type="term" value="F:L-ascorbic acid binding"/>
    <property type="evidence" value="ECO:0007669"/>
    <property type="project" value="UniProtKB-KW"/>
</dbReference>
<protein>
    <submittedName>
        <fullName evidence="8">Redoxin domain-containing protein</fullName>
    </submittedName>
</protein>
<keyword evidence="9" id="KW-1185">Reference proteome</keyword>
<dbReference type="RefSeq" id="WP_138328130.1">
    <property type="nucleotide sequence ID" value="NZ_VCDI01000017.1"/>
</dbReference>
<evidence type="ECO:0000256" key="3">
    <source>
        <dbReference type="ARBA" id="ARBA00022896"/>
    </source>
</evidence>
<evidence type="ECO:0000256" key="6">
    <source>
        <dbReference type="ARBA" id="ARBA00023004"/>
    </source>
</evidence>
<dbReference type="Pfam" id="PF00578">
    <property type="entry name" value="AhpC-TSA"/>
    <property type="match status" value="1"/>
</dbReference>
<sequence>MTSYATLLPGDPAPWFRQRCTTAHGTYTFDMAAGRHVVLFFFRSSIEPQTEADLTALKMARSVFDGRKAVVFGVSADPADEAERRVSEDLPGLRFFWDGDGLAGRLYGARRLDGDEAAGMRPCWVVLDPMLRVLGHIEQAPGRAEQVIAAVVRLTEQPADADAPAPVLSLPGLFEPEFCQRLIAYYAASETVDSGVFTESEVGQSKAVSDPGFKRRRDCTLRDAHLVAQVQARIVRRAVPEIRKVFQFEASRLDRLILACYDAADRGRFGPHRDNTVAATAHRRFAISINLNDDYDGGGLSFPEFGSRQYRPPLGGALIFSCSLMHAVTPVLRGQRYACLPFAYDDAAETLKQANRAIIRQATPRV</sequence>
<dbReference type="Pfam" id="PF13640">
    <property type="entry name" value="2OG-FeII_Oxy_3"/>
    <property type="match status" value="1"/>
</dbReference>
<dbReference type="Gene3D" id="3.40.30.10">
    <property type="entry name" value="Glutaredoxin"/>
    <property type="match status" value="1"/>
</dbReference>
<dbReference type="Proteomes" id="UP000305654">
    <property type="component" value="Unassembled WGS sequence"/>
</dbReference>
<keyword evidence="5" id="KW-0560">Oxidoreductase</keyword>
<reference evidence="8 9" key="1">
    <citation type="submission" date="2019-05" db="EMBL/GenBank/DDBJ databases">
        <authorList>
            <person name="Pankratov T."/>
            <person name="Grouzdev D."/>
        </authorList>
    </citation>
    <scope>NUCLEOTIDE SEQUENCE [LARGE SCALE GENOMIC DNA]</scope>
    <source>
        <strain evidence="8 9">KEBCLARHB70R</strain>
    </source>
</reference>
<dbReference type="GO" id="GO:0016209">
    <property type="term" value="F:antioxidant activity"/>
    <property type="evidence" value="ECO:0007669"/>
    <property type="project" value="InterPro"/>
</dbReference>
<dbReference type="AlphaFoldDB" id="A0A5R9IYD6"/>
<evidence type="ECO:0000256" key="2">
    <source>
        <dbReference type="ARBA" id="ARBA00022723"/>
    </source>
</evidence>
<dbReference type="InterPro" id="IPR000866">
    <property type="entry name" value="AhpC/TSA"/>
</dbReference>
<dbReference type="InterPro" id="IPR005123">
    <property type="entry name" value="Oxoglu/Fe-dep_dioxygenase_dom"/>
</dbReference>
<evidence type="ECO:0000313" key="9">
    <source>
        <dbReference type="Proteomes" id="UP000305654"/>
    </source>
</evidence>
<keyword evidence="6" id="KW-0408">Iron</keyword>
<dbReference type="InterPro" id="IPR006620">
    <property type="entry name" value="Pro_4_hyd_alph"/>
</dbReference>
<dbReference type="SUPFAM" id="SSF52833">
    <property type="entry name" value="Thioredoxin-like"/>
    <property type="match status" value="1"/>
</dbReference>
<gene>
    <name evidence="8" type="ORF">FE263_21645</name>
</gene>
<evidence type="ECO:0000256" key="4">
    <source>
        <dbReference type="ARBA" id="ARBA00022964"/>
    </source>
</evidence>
<evidence type="ECO:0000259" key="7">
    <source>
        <dbReference type="PROSITE" id="PS51471"/>
    </source>
</evidence>
<name>A0A5R9IYD6_9PROT</name>
<dbReference type="Gene3D" id="2.60.120.620">
    <property type="entry name" value="q2cbj1_9rhob like domain"/>
    <property type="match status" value="1"/>
</dbReference>
<proteinExistence type="predicted"/>
<dbReference type="SMART" id="SM00702">
    <property type="entry name" value="P4Hc"/>
    <property type="match status" value="1"/>
</dbReference>
<evidence type="ECO:0000313" key="8">
    <source>
        <dbReference type="EMBL" id="TLU70490.1"/>
    </source>
</evidence>
<organism evidence="8 9">
    <name type="scientific">Lichenicoccus roseus</name>
    <dbReference type="NCBI Taxonomy" id="2683649"/>
    <lineage>
        <taxon>Bacteria</taxon>
        <taxon>Pseudomonadati</taxon>
        <taxon>Pseudomonadota</taxon>
        <taxon>Alphaproteobacteria</taxon>
        <taxon>Acetobacterales</taxon>
        <taxon>Acetobacteraceae</taxon>
        <taxon>Lichenicoccus</taxon>
    </lineage>
</organism>
<evidence type="ECO:0000256" key="5">
    <source>
        <dbReference type="ARBA" id="ARBA00023002"/>
    </source>
</evidence>
<dbReference type="GO" id="GO:0016705">
    <property type="term" value="F:oxidoreductase activity, acting on paired donors, with incorporation or reduction of molecular oxygen"/>
    <property type="evidence" value="ECO:0007669"/>
    <property type="project" value="InterPro"/>
</dbReference>
<dbReference type="OrthoDB" id="255432at2"/>
<evidence type="ECO:0000256" key="1">
    <source>
        <dbReference type="ARBA" id="ARBA00001961"/>
    </source>
</evidence>
<dbReference type="InterPro" id="IPR036249">
    <property type="entry name" value="Thioredoxin-like_sf"/>
</dbReference>
<feature type="domain" description="Fe2OG dioxygenase" evidence="7">
    <location>
        <begin position="252"/>
        <end position="346"/>
    </location>
</feature>
<comment type="caution">
    <text evidence="8">The sequence shown here is derived from an EMBL/GenBank/DDBJ whole genome shotgun (WGS) entry which is preliminary data.</text>
</comment>
<keyword evidence="4" id="KW-0223">Dioxygenase</keyword>
<dbReference type="GO" id="GO:0051213">
    <property type="term" value="F:dioxygenase activity"/>
    <property type="evidence" value="ECO:0007669"/>
    <property type="project" value="UniProtKB-KW"/>
</dbReference>